<feature type="domain" description="Methyltransferase small" evidence="6">
    <location>
        <begin position="116"/>
        <end position="191"/>
    </location>
</feature>
<dbReference type="InterPro" id="IPR040758">
    <property type="entry name" value="PrmC_N"/>
</dbReference>
<protein>
    <recommendedName>
        <fullName evidence="1">peptide chain release factor N(5)-glutamine methyltransferase</fullName>
        <ecNumber evidence="1">2.1.1.297</ecNumber>
    </recommendedName>
</protein>
<dbReference type="Gene3D" id="3.40.50.150">
    <property type="entry name" value="Vaccinia Virus protein VP39"/>
    <property type="match status" value="1"/>
</dbReference>
<dbReference type="Pfam" id="PF17827">
    <property type="entry name" value="PrmC_N"/>
    <property type="match status" value="1"/>
</dbReference>
<accession>A0A1G1WC96</accession>
<dbReference type="SUPFAM" id="SSF53335">
    <property type="entry name" value="S-adenosyl-L-methionine-dependent methyltransferases"/>
    <property type="match status" value="1"/>
</dbReference>
<dbReference type="PANTHER" id="PTHR18895:SF74">
    <property type="entry name" value="MTRF1L RELEASE FACTOR GLUTAMINE METHYLTRANSFERASE"/>
    <property type="match status" value="1"/>
</dbReference>
<dbReference type="PANTHER" id="PTHR18895">
    <property type="entry name" value="HEMK METHYLTRANSFERASE"/>
    <property type="match status" value="1"/>
</dbReference>
<dbReference type="NCBIfam" id="TIGR03534">
    <property type="entry name" value="RF_mod_PrmC"/>
    <property type="match status" value="1"/>
</dbReference>
<dbReference type="STRING" id="1802596.A2Z11_03010"/>
<dbReference type="InterPro" id="IPR019874">
    <property type="entry name" value="RF_methyltr_PrmC"/>
</dbReference>
<sequence length="253" mass="29326">MLIEKALEQSQIDRVEIEIFLSHLLRRDRSFVQGFPEFKLNSRQIDKFKEFVKRRAKKEPLAYILGYREFCGINIKVDPRVMIPRPETEELVNEVIKQVYAIPNRNRKNHWKYDQLKIVDVGTGSGNIAVCLAKAIPFAKVYAIEKDEKAIKVAEKNIASHNLTEKIQLIQGDLLQPINEPIDIIVANLPYIPRSRFPSLEPEVRDWEPRIALDGGEDGLVFYRQLFKQAPEIIKPSGSIYYEVDGKTFIKNY</sequence>
<dbReference type="GO" id="GO:0102559">
    <property type="term" value="F:peptide chain release factor N(5)-glutamine methyltransferase activity"/>
    <property type="evidence" value="ECO:0007669"/>
    <property type="project" value="UniProtKB-EC"/>
</dbReference>
<feature type="domain" description="Release factor glutamine methyltransferase N-terminal" evidence="7">
    <location>
        <begin position="4"/>
        <end position="66"/>
    </location>
</feature>
<proteinExistence type="predicted"/>
<dbReference type="EC" id="2.1.1.297" evidence="1"/>
<evidence type="ECO:0000256" key="4">
    <source>
        <dbReference type="ARBA" id="ARBA00022691"/>
    </source>
</evidence>
<dbReference type="NCBIfam" id="TIGR00536">
    <property type="entry name" value="hemK_fam"/>
    <property type="match status" value="1"/>
</dbReference>
<dbReference type="InterPro" id="IPR007848">
    <property type="entry name" value="Small_mtfrase_dom"/>
</dbReference>
<keyword evidence="3 8" id="KW-0808">Transferase</keyword>
<evidence type="ECO:0000256" key="3">
    <source>
        <dbReference type="ARBA" id="ARBA00022679"/>
    </source>
</evidence>
<dbReference type="CDD" id="cd02440">
    <property type="entry name" value="AdoMet_MTases"/>
    <property type="match status" value="1"/>
</dbReference>
<evidence type="ECO:0000259" key="7">
    <source>
        <dbReference type="Pfam" id="PF17827"/>
    </source>
</evidence>
<dbReference type="InterPro" id="IPR029063">
    <property type="entry name" value="SAM-dependent_MTases_sf"/>
</dbReference>
<dbReference type="GO" id="GO:0032259">
    <property type="term" value="P:methylation"/>
    <property type="evidence" value="ECO:0007669"/>
    <property type="project" value="UniProtKB-KW"/>
</dbReference>
<evidence type="ECO:0000259" key="6">
    <source>
        <dbReference type="Pfam" id="PF05175"/>
    </source>
</evidence>
<dbReference type="AlphaFoldDB" id="A0A1G1WC96"/>
<comment type="caution">
    <text evidence="8">The sequence shown here is derived from an EMBL/GenBank/DDBJ whole genome shotgun (WGS) entry which is preliminary data.</text>
</comment>
<evidence type="ECO:0000313" key="8">
    <source>
        <dbReference type="EMBL" id="OGY25303.1"/>
    </source>
</evidence>
<keyword evidence="4" id="KW-0949">S-adenosyl-L-methionine</keyword>
<evidence type="ECO:0000313" key="9">
    <source>
        <dbReference type="Proteomes" id="UP000176389"/>
    </source>
</evidence>
<keyword evidence="2 8" id="KW-0489">Methyltransferase</keyword>
<dbReference type="Gene3D" id="1.10.8.10">
    <property type="entry name" value="DNA helicase RuvA subunit, C-terminal domain"/>
    <property type="match status" value="1"/>
</dbReference>
<name>A0A1G1WC96_9BACT</name>
<gene>
    <name evidence="8" type="ORF">A2Z11_03010</name>
</gene>
<dbReference type="Pfam" id="PF05175">
    <property type="entry name" value="MTS"/>
    <property type="match status" value="1"/>
</dbReference>
<dbReference type="EMBL" id="MHCS01000048">
    <property type="protein sequence ID" value="OGY25303.1"/>
    <property type="molecule type" value="Genomic_DNA"/>
</dbReference>
<dbReference type="InterPro" id="IPR004556">
    <property type="entry name" value="HemK-like"/>
</dbReference>
<dbReference type="Proteomes" id="UP000176389">
    <property type="component" value="Unassembled WGS sequence"/>
</dbReference>
<evidence type="ECO:0000256" key="2">
    <source>
        <dbReference type="ARBA" id="ARBA00022603"/>
    </source>
</evidence>
<comment type="catalytic activity">
    <reaction evidence="5">
        <text>L-glutaminyl-[peptide chain release factor] + S-adenosyl-L-methionine = N(5)-methyl-L-glutaminyl-[peptide chain release factor] + S-adenosyl-L-homocysteine + H(+)</text>
        <dbReference type="Rhea" id="RHEA:42896"/>
        <dbReference type="Rhea" id="RHEA-COMP:10271"/>
        <dbReference type="Rhea" id="RHEA-COMP:10272"/>
        <dbReference type="ChEBI" id="CHEBI:15378"/>
        <dbReference type="ChEBI" id="CHEBI:30011"/>
        <dbReference type="ChEBI" id="CHEBI:57856"/>
        <dbReference type="ChEBI" id="CHEBI:59789"/>
        <dbReference type="ChEBI" id="CHEBI:61891"/>
        <dbReference type="EC" id="2.1.1.297"/>
    </reaction>
</comment>
<evidence type="ECO:0000256" key="5">
    <source>
        <dbReference type="ARBA" id="ARBA00048391"/>
    </source>
</evidence>
<evidence type="ECO:0000256" key="1">
    <source>
        <dbReference type="ARBA" id="ARBA00012771"/>
    </source>
</evidence>
<reference evidence="8 9" key="1">
    <citation type="journal article" date="2016" name="Nat. Commun.">
        <title>Thousands of microbial genomes shed light on interconnected biogeochemical processes in an aquifer system.</title>
        <authorList>
            <person name="Anantharaman K."/>
            <person name="Brown C.T."/>
            <person name="Hug L.A."/>
            <person name="Sharon I."/>
            <person name="Castelle C.J."/>
            <person name="Probst A.J."/>
            <person name="Thomas B.C."/>
            <person name="Singh A."/>
            <person name="Wilkins M.J."/>
            <person name="Karaoz U."/>
            <person name="Brodie E.L."/>
            <person name="Williams K.H."/>
            <person name="Hubbard S.S."/>
            <person name="Banfield J.F."/>
        </authorList>
    </citation>
    <scope>NUCLEOTIDE SEQUENCE [LARGE SCALE GENOMIC DNA]</scope>
</reference>
<organism evidence="8 9">
    <name type="scientific">Candidatus Woykebacteria bacterium RBG_16_43_9</name>
    <dbReference type="NCBI Taxonomy" id="1802596"/>
    <lineage>
        <taxon>Bacteria</taxon>
        <taxon>Candidatus Woykeibacteriota</taxon>
    </lineage>
</organism>
<dbReference type="InterPro" id="IPR050320">
    <property type="entry name" value="N5-glutamine_MTase"/>
</dbReference>